<protein>
    <submittedName>
        <fullName evidence="1">Uncharacterized protein</fullName>
    </submittedName>
</protein>
<sequence length="208" mass="22646">MPNPQFNRHSLAIKPLSERENRSNILTDHIPVTQAPVVGTGRFKEVLLTAVERIIKARELGKAVVLAIGAHTIKNGMSPTLIKLMEDGWVTHLATNGAGIIHDWEFAFLGETSEHVAKNVERGQFGIWEETGRFINLAIAVGAYEGKGYGESVGSMIAREGLQIPSVEELRGCPATDADSEITAFQKCDSIRQQQCIGKAVVGIKMGR</sequence>
<comment type="caution">
    <text evidence="1">The sequence shown here is derived from an EMBL/GenBank/DDBJ whole genome shotgun (WGS) entry which is preliminary data.</text>
</comment>
<proteinExistence type="predicted"/>
<accession>X0ZZC5</accession>
<dbReference type="Gene3D" id="3.40.50.10690">
    <property type="entry name" value="putative lor/sdh protein like domains"/>
    <property type="match status" value="1"/>
</dbReference>
<organism evidence="1">
    <name type="scientific">marine sediment metagenome</name>
    <dbReference type="NCBI Taxonomy" id="412755"/>
    <lineage>
        <taxon>unclassified sequences</taxon>
        <taxon>metagenomes</taxon>
        <taxon>ecological metagenomes</taxon>
    </lineage>
</organism>
<dbReference type="AlphaFoldDB" id="X0ZZC5"/>
<reference evidence="1" key="1">
    <citation type="journal article" date="2014" name="Front. Microbiol.">
        <title>High frequency of phylogenetically diverse reductive dehalogenase-homologous genes in deep subseafloor sedimentary metagenomes.</title>
        <authorList>
            <person name="Kawai M."/>
            <person name="Futagami T."/>
            <person name="Toyoda A."/>
            <person name="Takaki Y."/>
            <person name="Nishi S."/>
            <person name="Hori S."/>
            <person name="Arai W."/>
            <person name="Tsubouchi T."/>
            <person name="Morono Y."/>
            <person name="Uchiyama I."/>
            <person name="Ito T."/>
            <person name="Fujiyama A."/>
            <person name="Inagaki F."/>
            <person name="Takami H."/>
        </authorList>
    </citation>
    <scope>NUCLEOTIDE SEQUENCE</scope>
    <source>
        <strain evidence="1">Expedition CK06-06</strain>
    </source>
</reference>
<gene>
    <name evidence="1" type="ORF">S01H4_14971</name>
</gene>
<dbReference type="EMBL" id="BART01006562">
    <property type="protein sequence ID" value="GAG65813.1"/>
    <property type="molecule type" value="Genomic_DNA"/>
</dbReference>
<evidence type="ECO:0000313" key="1">
    <source>
        <dbReference type="EMBL" id="GAG65813.1"/>
    </source>
</evidence>
<name>X0ZZC5_9ZZZZ</name>